<keyword evidence="3" id="KW-1185">Reference proteome</keyword>
<comment type="caution">
    <text evidence="2">The sequence shown here is derived from an EMBL/GenBank/DDBJ whole genome shotgun (WGS) entry which is preliminary data.</text>
</comment>
<dbReference type="Gene3D" id="3.40.50.1820">
    <property type="entry name" value="alpha/beta hydrolase"/>
    <property type="match status" value="1"/>
</dbReference>
<dbReference type="PANTHER" id="PTHR43798">
    <property type="entry name" value="MONOACYLGLYCEROL LIPASE"/>
    <property type="match status" value="1"/>
</dbReference>
<dbReference type="RefSeq" id="XP_051443001.1">
    <property type="nucleotide sequence ID" value="XM_051590401.1"/>
</dbReference>
<name>A0AAD5HBG8_UMBRA</name>
<dbReference type="SUPFAM" id="SSF53474">
    <property type="entry name" value="alpha/beta-Hydrolases"/>
    <property type="match status" value="1"/>
</dbReference>
<reference evidence="2" key="1">
    <citation type="submission" date="2021-06" db="EMBL/GenBank/DDBJ databases">
        <authorList>
            <consortium name="DOE Joint Genome Institute"/>
            <person name="Mondo S.J."/>
            <person name="Amses K.R."/>
            <person name="Simmons D.R."/>
            <person name="Longcore J.E."/>
            <person name="Seto K."/>
            <person name="Alves G.H."/>
            <person name="Bonds A.E."/>
            <person name="Quandt C.A."/>
            <person name="Davis W.J."/>
            <person name="Chang Y."/>
            <person name="Letcher P.M."/>
            <person name="Powell M.J."/>
            <person name="Kuo A."/>
            <person name="Labutti K."/>
            <person name="Pangilinan J."/>
            <person name="Andreopoulos W."/>
            <person name="Tritt A."/>
            <person name="Riley R."/>
            <person name="Hundley H."/>
            <person name="Johnson J."/>
            <person name="Lipzen A."/>
            <person name="Barry K."/>
            <person name="Berbee M.L."/>
            <person name="Buchler N.E."/>
            <person name="Grigoriev I.V."/>
            <person name="Spatafora J.W."/>
            <person name="Stajich J.E."/>
            <person name="James T.Y."/>
        </authorList>
    </citation>
    <scope>NUCLEOTIDE SEQUENCE</scope>
    <source>
        <strain evidence="2">AG</strain>
    </source>
</reference>
<dbReference type="PANTHER" id="PTHR43798:SF33">
    <property type="entry name" value="HYDROLASE, PUTATIVE (AFU_ORTHOLOGUE AFUA_2G14860)-RELATED"/>
    <property type="match status" value="1"/>
</dbReference>
<dbReference type="Pfam" id="PF12697">
    <property type="entry name" value="Abhydrolase_6"/>
    <property type="match status" value="1"/>
</dbReference>
<gene>
    <name evidence="2" type="ORF">K450DRAFT_249443</name>
</gene>
<organism evidence="2 3">
    <name type="scientific">Umbelopsis ramanniana AG</name>
    <dbReference type="NCBI Taxonomy" id="1314678"/>
    <lineage>
        <taxon>Eukaryota</taxon>
        <taxon>Fungi</taxon>
        <taxon>Fungi incertae sedis</taxon>
        <taxon>Mucoromycota</taxon>
        <taxon>Mucoromycotina</taxon>
        <taxon>Umbelopsidomycetes</taxon>
        <taxon>Umbelopsidales</taxon>
        <taxon>Umbelopsidaceae</taxon>
        <taxon>Umbelopsis</taxon>
    </lineage>
</organism>
<evidence type="ECO:0000259" key="1">
    <source>
        <dbReference type="Pfam" id="PF12697"/>
    </source>
</evidence>
<dbReference type="GeneID" id="75915744"/>
<feature type="domain" description="AB hydrolase-1" evidence="1">
    <location>
        <begin position="47"/>
        <end position="307"/>
    </location>
</feature>
<sequence>MPKLPVSNTYIIPAHPGTENGENLKLVVEQYSFPAVTAKNARTVNVVWSHANGFHKETLHPLMRRNIKQLRESYGDVNFEFYAWDGRNQGDSGRLNVDHLPLTFSWQDHASDIHQLIEELKLKHSHTQLIGIGHSVGATSTILCEFRYPGTFDAIIAIEPIFIVDVAPKRLREGMPMLASRKRRDQWDSFEAAYTFFSKRPFWKTWDPEALELFVKYGLYETEDGKVRLKCQPEQEYAVYWYDCHSQIVAFRCLGAIRIPVHIVFGDESHIFPLSELEGIDKTAPTVDISVVSGGHIVPLEKPDLIASDILPFFQKVLSDGSEQRLQAKL</sequence>
<evidence type="ECO:0000313" key="2">
    <source>
        <dbReference type="EMBL" id="KAI8577997.1"/>
    </source>
</evidence>
<evidence type="ECO:0000313" key="3">
    <source>
        <dbReference type="Proteomes" id="UP001206595"/>
    </source>
</evidence>
<dbReference type="InterPro" id="IPR029058">
    <property type="entry name" value="AB_hydrolase_fold"/>
</dbReference>
<dbReference type="Proteomes" id="UP001206595">
    <property type="component" value="Unassembled WGS sequence"/>
</dbReference>
<reference evidence="2" key="2">
    <citation type="journal article" date="2022" name="Proc. Natl. Acad. Sci. U.S.A.">
        <title>Diploid-dominant life cycles characterize the early evolution of Fungi.</title>
        <authorList>
            <person name="Amses K.R."/>
            <person name="Simmons D.R."/>
            <person name="Longcore J.E."/>
            <person name="Mondo S.J."/>
            <person name="Seto K."/>
            <person name="Jeronimo G.H."/>
            <person name="Bonds A.E."/>
            <person name="Quandt C.A."/>
            <person name="Davis W.J."/>
            <person name="Chang Y."/>
            <person name="Federici B.A."/>
            <person name="Kuo A."/>
            <person name="LaButti K."/>
            <person name="Pangilinan J."/>
            <person name="Andreopoulos W."/>
            <person name="Tritt A."/>
            <person name="Riley R."/>
            <person name="Hundley H."/>
            <person name="Johnson J."/>
            <person name="Lipzen A."/>
            <person name="Barry K."/>
            <person name="Lang B.F."/>
            <person name="Cuomo C.A."/>
            <person name="Buchler N.E."/>
            <person name="Grigoriev I.V."/>
            <person name="Spatafora J.W."/>
            <person name="Stajich J.E."/>
            <person name="James T.Y."/>
        </authorList>
    </citation>
    <scope>NUCLEOTIDE SEQUENCE</scope>
    <source>
        <strain evidence="2">AG</strain>
    </source>
</reference>
<proteinExistence type="predicted"/>
<dbReference type="EMBL" id="MU620934">
    <property type="protein sequence ID" value="KAI8577997.1"/>
    <property type="molecule type" value="Genomic_DNA"/>
</dbReference>
<dbReference type="InterPro" id="IPR000073">
    <property type="entry name" value="AB_hydrolase_1"/>
</dbReference>
<dbReference type="GO" id="GO:0016020">
    <property type="term" value="C:membrane"/>
    <property type="evidence" value="ECO:0007669"/>
    <property type="project" value="TreeGrafter"/>
</dbReference>
<protein>
    <recommendedName>
        <fullName evidence="1">AB hydrolase-1 domain-containing protein</fullName>
    </recommendedName>
</protein>
<dbReference type="InterPro" id="IPR050266">
    <property type="entry name" value="AB_hydrolase_sf"/>
</dbReference>
<accession>A0AAD5HBG8</accession>
<dbReference type="AlphaFoldDB" id="A0AAD5HBG8"/>